<dbReference type="EMBL" id="CP012600">
    <property type="protein sequence ID" value="ALC82696.1"/>
    <property type="molecule type" value="Genomic_DNA"/>
</dbReference>
<dbReference type="NCBIfam" id="TIGR03567">
    <property type="entry name" value="FMN_reduc_SsuE"/>
    <property type="match status" value="1"/>
</dbReference>
<dbReference type="STRING" id="1441095.AM592_14740"/>
<dbReference type="Gene3D" id="3.40.50.360">
    <property type="match status" value="1"/>
</dbReference>
<dbReference type="GO" id="GO:0008752">
    <property type="term" value="F:FMN reductase [NAD(P)H] activity"/>
    <property type="evidence" value="ECO:0007669"/>
    <property type="project" value="InterPro"/>
</dbReference>
<keyword evidence="2" id="KW-0288">FMN</keyword>
<dbReference type="RefSeq" id="WP_053604505.1">
    <property type="nucleotide sequence ID" value="NZ_CP012600.1"/>
</dbReference>
<keyword evidence="1" id="KW-0285">Flavoprotein</keyword>
<reference evidence="5 6" key="2">
    <citation type="journal article" date="2016" name="Int. J. Syst. Evol. Microbiol.">
        <title>Bacillus gobiensis sp. nov., isolated from a soil sample.</title>
        <authorList>
            <person name="Liu B."/>
            <person name="Liu G.H."/>
            <person name="Cetin S."/>
            <person name="Schumann P."/>
            <person name="Pan Z.Z."/>
            <person name="Chen Q.Q."/>
        </authorList>
    </citation>
    <scope>NUCLEOTIDE SEQUENCE [LARGE SCALE GENOMIC DNA]</scope>
    <source>
        <strain evidence="5 6">FJAT-4402</strain>
    </source>
</reference>
<evidence type="ECO:0000256" key="3">
    <source>
        <dbReference type="ARBA" id="ARBA00023002"/>
    </source>
</evidence>
<organism evidence="5 6">
    <name type="scientific">Bacillus gobiensis</name>
    <dbReference type="NCBI Taxonomy" id="1441095"/>
    <lineage>
        <taxon>Bacteria</taxon>
        <taxon>Bacillati</taxon>
        <taxon>Bacillota</taxon>
        <taxon>Bacilli</taxon>
        <taxon>Bacillales</taxon>
        <taxon>Bacillaceae</taxon>
        <taxon>Bacillus</taxon>
    </lineage>
</organism>
<dbReference type="PANTHER" id="PTHR43408">
    <property type="entry name" value="FMN REDUCTASE (NADPH)"/>
    <property type="match status" value="1"/>
</dbReference>
<keyword evidence="3" id="KW-0560">Oxidoreductase</keyword>
<dbReference type="InterPro" id="IPR005025">
    <property type="entry name" value="FMN_Rdtase-like_dom"/>
</dbReference>
<gene>
    <name evidence="5" type="ORF">AM592_14740</name>
</gene>
<dbReference type="GO" id="GO:0046306">
    <property type="term" value="P:alkanesulfonate catabolic process"/>
    <property type="evidence" value="ECO:0007669"/>
    <property type="project" value="InterPro"/>
</dbReference>
<dbReference type="InterPro" id="IPR029039">
    <property type="entry name" value="Flavoprotein-like_sf"/>
</dbReference>
<reference evidence="6" key="1">
    <citation type="submission" date="2015-08" db="EMBL/GenBank/DDBJ databases">
        <title>Genome sequencing project for genomic taxonomy and phylogenomics of Bacillus-like bacteria.</title>
        <authorList>
            <person name="Liu B."/>
            <person name="Wang J."/>
            <person name="Zhu Y."/>
            <person name="Liu G."/>
            <person name="Chen Q."/>
            <person name="Chen Z."/>
            <person name="Lan J."/>
            <person name="Che J."/>
            <person name="Ge C."/>
            <person name="Shi H."/>
            <person name="Pan Z."/>
            <person name="Liu X."/>
        </authorList>
    </citation>
    <scope>NUCLEOTIDE SEQUENCE [LARGE SCALE GENOMIC DNA]</scope>
    <source>
        <strain evidence="6">FJAT-4402</strain>
    </source>
</reference>
<dbReference type="PANTHER" id="PTHR43408:SF1">
    <property type="entry name" value="FMN REDUCTASE (NADPH)"/>
    <property type="match status" value="1"/>
</dbReference>
<sequence>MSNVLIISGSPTPGSRLNGIIDYSQNKLEESGFEVDHLIVSELPSEDLIKANFASEAIKEAQAKVEKATAAIIASPVYKASYTGVLKTFLDLIPQKGLQGKIVYPLFVGGTIAHFLAIDYSLKPVVSALGATNILNGVYALDQWITRVDANQFELTEELTNRLETSLDVLIHEIKSKPRGVDQTASEQPLK</sequence>
<evidence type="ECO:0000256" key="1">
    <source>
        <dbReference type="ARBA" id="ARBA00022630"/>
    </source>
</evidence>
<name>A0A0M3RA77_9BACI</name>
<dbReference type="SUPFAM" id="SSF52218">
    <property type="entry name" value="Flavoproteins"/>
    <property type="match status" value="1"/>
</dbReference>
<evidence type="ECO:0000313" key="5">
    <source>
        <dbReference type="EMBL" id="ALC82696.1"/>
    </source>
</evidence>
<evidence type="ECO:0000259" key="4">
    <source>
        <dbReference type="Pfam" id="PF03358"/>
    </source>
</evidence>
<dbReference type="Pfam" id="PF03358">
    <property type="entry name" value="FMN_red"/>
    <property type="match status" value="1"/>
</dbReference>
<dbReference type="InterPro" id="IPR051814">
    <property type="entry name" value="NAD(P)H-dep_FMN_reductase"/>
</dbReference>
<dbReference type="PATRIC" id="fig|1441095.3.peg.3253"/>
<keyword evidence="6" id="KW-1185">Reference proteome</keyword>
<dbReference type="OrthoDB" id="1643408at2"/>
<evidence type="ECO:0000313" key="6">
    <source>
        <dbReference type="Proteomes" id="UP000067625"/>
    </source>
</evidence>
<dbReference type="Proteomes" id="UP000067625">
    <property type="component" value="Chromosome"/>
</dbReference>
<evidence type="ECO:0000256" key="2">
    <source>
        <dbReference type="ARBA" id="ARBA00022643"/>
    </source>
</evidence>
<accession>A0A0M3RA77</accession>
<feature type="domain" description="NADPH-dependent FMN reductase-like" evidence="4">
    <location>
        <begin position="3"/>
        <end position="144"/>
    </location>
</feature>
<proteinExistence type="predicted"/>
<dbReference type="InterPro" id="IPR020048">
    <property type="entry name" value="NADPH-dep_FMN_reduc_SsuE"/>
</dbReference>
<dbReference type="AlphaFoldDB" id="A0A0M3RA77"/>
<protein>
    <submittedName>
        <fullName evidence="5">FMN reductase</fullName>
    </submittedName>
</protein>